<organism evidence="1 2">
    <name type="scientific">Meganyctiphanes norvegica</name>
    <name type="common">Northern krill</name>
    <name type="synonym">Thysanopoda norvegica</name>
    <dbReference type="NCBI Taxonomy" id="48144"/>
    <lineage>
        <taxon>Eukaryota</taxon>
        <taxon>Metazoa</taxon>
        <taxon>Ecdysozoa</taxon>
        <taxon>Arthropoda</taxon>
        <taxon>Crustacea</taxon>
        <taxon>Multicrustacea</taxon>
        <taxon>Malacostraca</taxon>
        <taxon>Eumalacostraca</taxon>
        <taxon>Eucarida</taxon>
        <taxon>Euphausiacea</taxon>
        <taxon>Euphausiidae</taxon>
        <taxon>Meganyctiphanes</taxon>
    </lineage>
</organism>
<dbReference type="InterPro" id="IPR019317">
    <property type="entry name" value="BRI3"/>
</dbReference>
<protein>
    <recommendedName>
        <fullName evidence="3">Brain protein I3</fullName>
    </recommendedName>
</protein>
<keyword evidence="2" id="KW-1185">Reference proteome</keyword>
<name>A0AAV2QWK5_MEGNR</name>
<dbReference type="Pfam" id="PF10164">
    <property type="entry name" value="BRI3"/>
    <property type="match status" value="1"/>
</dbReference>
<proteinExistence type="predicted"/>
<evidence type="ECO:0000313" key="2">
    <source>
        <dbReference type="Proteomes" id="UP001497623"/>
    </source>
</evidence>
<gene>
    <name evidence="1" type="ORF">MNOR_LOCUS17994</name>
</gene>
<reference evidence="1 2" key="1">
    <citation type="submission" date="2024-05" db="EMBL/GenBank/DDBJ databases">
        <authorList>
            <person name="Wallberg A."/>
        </authorList>
    </citation>
    <scope>NUCLEOTIDE SEQUENCE [LARGE SCALE GENOMIC DNA]</scope>
</reference>
<evidence type="ECO:0000313" key="1">
    <source>
        <dbReference type="EMBL" id="CAL4105081.1"/>
    </source>
</evidence>
<accession>A0AAV2QWK5</accession>
<sequence>MEVWNNSGNPEEKTRPVMDPTVPAQAHIQHAQPTRIAVPTMVEGACPSCRVGVLQSEFTCCGICLGICFFPIGLLCCWAMREKVCTSCQAHY</sequence>
<dbReference type="Proteomes" id="UP001497623">
    <property type="component" value="Unassembled WGS sequence"/>
</dbReference>
<dbReference type="PANTHER" id="PTHR13551">
    <property type="entry name" value="BRAIN PROTEIN I3"/>
    <property type="match status" value="1"/>
</dbReference>
<dbReference type="EMBL" id="CAXKWB010012660">
    <property type="protein sequence ID" value="CAL4105081.1"/>
    <property type="molecule type" value="Genomic_DNA"/>
</dbReference>
<dbReference type="AlphaFoldDB" id="A0AAV2QWK5"/>
<evidence type="ECO:0008006" key="3">
    <source>
        <dbReference type="Google" id="ProtNLM"/>
    </source>
</evidence>
<comment type="caution">
    <text evidence="1">The sequence shown here is derived from an EMBL/GenBank/DDBJ whole genome shotgun (WGS) entry which is preliminary data.</text>
</comment>